<protein>
    <submittedName>
        <fullName evidence="1">Uncharacterized protein</fullName>
    </submittedName>
</protein>
<name>A0A5C5RVB2_9ACTN</name>
<proteinExistence type="predicted"/>
<dbReference type="RefSeq" id="WP_146431695.1">
    <property type="nucleotide sequence ID" value="NZ_VIGV01000001.1"/>
</dbReference>
<keyword evidence="2" id="KW-1185">Reference proteome</keyword>
<accession>A0A5C5RVB2</accession>
<reference evidence="1 2" key="2">
    <citation type="submission" date="2019-08" db="EMBL/GenBank/DDBJ databases">
        <title>Tsukamurella conjunctivitidis sp. nov., Tsukamurella assacharolytica sp. nov. and Tsukamurella sputae sp. nov. isolated from patients with conjunctivitis, bacteraemia (lymphoma) and respiratory infection (sputum) in Hong Kong.</title>
        <authorList>
            <person name="Fok K.M.N."/>
            <person name="Fong J.Y.H."/>
        </authorList>
    </citation>
    <scope>NUCLEOTIDE SEQUENCE [LARGE SCALE GENOMIC DNA]</scope>
    <source>
        <strain evidence="1 2">HKU70</strain>
    </source>
</reference>
<organism evidence="1 2">
    <name type="scientific">Tsukamurella sputi</name>
    <dbReference type="NCBI Taxonomy" id="2591848"/>
    <lineage>
        <taxon>Bacteria</taxon>
        <taxon>Bacillati</taxon>
        <taxon>Actinomycetota</taxon>
        <taxon>Actinomycetes</taxon>
        <taxon>Mycobacteriales</taxon>
        <taxon>Tsukamurellaceae</taxon>
        <taxon>Tsukamurella</taxon>
    </lineage>
</organism>
<dbReference type="EMBL" id="VIGV01000001">
    <property type="protein sequence ID" value="TWS26602.1"/>
    <property type="molecule type" value="Genomic_DNA"/>
</dbReference>
<evidence type="ECO:0000313" key="2">
    <source>
        <dbReference type="Proteomes" id="UP000319792"/>
    </source>
</evidence>
<evidence type="ECO:0000313" key="1">
    <source>
        <dbReference type="EMBL" id="TWS26602.1"/>
    </source>
</evidence>
<dbReference type="OrthoDB" id="4484227at2"/>
<sequence length="87" mass="9372">MTSAENSGVFRRSDGARTSVRNDLTDLAPLVIVDGHFPDDVPVDAGAARCDIEDYDPRSLVGTTGLVIRRASAPAFGTWERLEAWPA</sequence>
<dbReference type="Proteomes" id="UP000319792">
    <property type="component" value="Unassembled WGS sequence"/>
</dbReference>
<dbReference type="AlphaFoldDB" id="A0A5C5RVB2"/>
<reference evidence="1 2" key="1">
    <citation type="submission" date="2019-06" db="EMBL/GenBank/DDBJ databases">
        <authorList>
            <person name="Teng J.L.L."/>
            <person name="Lee H.H."/>
            <person name="Lau S.K.P."/>
            <person name="Woo P.C.Y."/>
        </authorList>
    </citation>
    <scope>NUCLEOTIDE SEQUENCE [LARGE SCALE GENOMIC DNA]</scope>
    <source>
        <strain evidence="1 2">HKU70</strain>
    </source>
</reference>
<comment type="caution">
    <text evidence="1">The sequence shown here is derived from an EMBL/GenBank/DDBJ whole genome shotgun (WGS) entry which is preliminary data.</text>
</comment>
<gene>
    <name evidence="1" type="ORF">FK268_05105</name>
</gene>